<name>A0ABW8F5V5_9BURK</name>
<sequence>MLNEGTQLGFDLAQAGAARAAEHADHQHADWSDLALQAFRDHAVSHTQFSTEDVIASAVKLPPPPDKRAWGQVAIKARRLGICVKSHIGTSKLPHAHGRWITVWASNIARSAA</sequence>
<accession>A0ABW8F5V5</accession>
<keyword evidence="2" id="KW-1185">Reference proteome</keyword>
<organism evidence="1 2">
    <name type="scientific">Herbaspirillum chlorophenolicum</name>
    <dbReference type="NCBI Taxonomy" id="211589"/>
    <lineage>
        <taxon>Bacteria</taxon>
        <taxon>Pseudomonadati</taxon>
        <taxon>Pseudomonadota</taxon>
        <taxon>Betaproteobacteria</taxon>
        <taxon>Burkholderiales</taxon>
        <taxon>Oxalobacteraceae</taxon>
        <taxon>Herbaspirillum</taxon>
    </lineage>
</organism>
<comment type="caution">
    <text evidence="1">The sequence shown here is derived from an EMBL/GenBank/DDBJ whole genome shotgun (WGS) entry which is preliminary data.</text>
</comment>
<gene>
    <name evidence="1" type="ORF">ACIPEN_22110</name>
</gene>
<dbReference type="Proteomes" id="UP001617427">
    <property type="component" value="Unassembled WGS sequence"/>
</dbReference>
<reference evidence="1 2" key="1">
    <citation type="submission" date="2024-10" db="EMBL/GenBank/DDBJ databases">
        <title>The Natural Products Discovery Center: Release of the First 8490 Sequenced Strains for Exploring Actinobacteria Biosynthetic Diversity.</title>
        <authorList>
            <person name="Kalkreuter E."/>
            <person name="Kautsar S.A."/>
            <person name="Yang D."/>
            <person name="Bader C.D."/>
            <person name="Teijaro C.N."/>
            <person name="Fluegel L."/>
            <person name="Davis C.M."/>
            <person name="Simpson J.R."/>
            <person name="Lauterbach L."/>
            <person name="Steele A.D."/>
            <person name="Gui C."/>
            <person name="Meng S."/>
            <person name="Li G."/>
            <person name="Viehrig K."/>
            <person name="Ye F."/>
            <person name="Su P."/>
            <person name="Kiefer A.F."/>
            <person name="Nichols A."/>
            <person name="Cepeda A.J."/>
            <person name="Yan W."/>
            <person name="Fan B."/>
            <person name="Jiang Y."/>
            <person name="Adhikari A."/>
            <person name="Zheng C.-J."/>
            <person name="Schuster L."/>
            <person name="Cowan T.M."/>
            <person name="Smanski M.J."/>
            <person name="Chevrette M.G."/>
            <person name="De Carvalho L.P.S."/>
            <person name="Shen B."/>
        </authorList>
    </citation>
    <scope>NUCLEOTIDE SEQUENCE [LARGE SCALE GENOMIC DNA]</scope>
    <source>
        <strain evidence="1 2">NPDC087045</strain>
    </source>
</reference>
<proteinExistence type="predicted"/>
<dbReference type="EMBL" id="JBIUZV010000023">
    <property type="protein sequence ID" value="MFJ3048538.1"/>
    <property type="molecule type" value="Genomic_DNA"/>
</dbReference>
<protein>
    <submittedName>
        <fullName evidence="1">Uncharacterized protein</fullName>
    </submittedName>
</protein>
<evidence type="ECO:0000313" key="2">
    <source>
        <dbReference type="Proteomes" id="UP001617427"/>
    </source>
</evidence>
<dbReference type="RefSeq" id="WP_402703630.1">
    <property type="nucleotide sequence ID" value="NZ_JBIUZV010000023.1"/>
</dbReference>
<evidence type="ECO:0000313" key="1">
    <source>
        <dbReference type="EMBL" id="MFJ3048538.1"/>
    </source>
</evidence>